<evidence type="ECO:0000256" key="1">
    <source>
        <dbReference type="SAM" id="MobiDB-lite"/>
    </source>
</evidence>
<name>A0A5J4TJA0_9EUKA</name>
<evidence type="ECO:0000313" key="2">
    <source>
        <dbReference type="EMBL" id="KAA6358179.1"/>
    </source>
</evidence>
<feature type="compositionally biased region" description="Basic and acidic residues" evidence="1">
    <location>
        <begin position="317"/>
        <end position="337"/>
    </location>
</feature>
<evidence type="ECO:0000313" key="3">
    <source>
        <dbReference type="Proteomes" id="UP000324800"/>
    </source>
</evidence>
<protein>
    <submittedName>
        <fullName evidence="2">Uncharacterized protein</fullName>
    </submittedName>
</protein>
<dbReference type="AlphaFoldDB" id="A0A5J4TJA0"/>
<organism evidence="2 3">
    <name type="scientific">Streblomastix strix</name>
    <dbReference type="NCBI Taxonomy" id="222440"/>
    <lineage>
        <taxon>Eukaryota</taxon>
        <taxon>Metamonada</taxon>
        <taxon>Preaxostyla</taxon>
        <taxon>Oxymonadida</taxon>
        <taxon>Streblomastigidae</taxon>
        <taxon>Streblomastix</taxon>
    </lineage>
</organism>
<feature type="compositionally biased region" description="Basic and acidic residues" evidence="1">
    <location>
        <begin position="346"/>
        <end position="377"/>
    </location>
</feature>
<feature type="compositionally biased region" description="Basic and acidic residues" evidence="1">
    <location>
        <begin position="245"/>
        <end position="283"/>
    </location>
</feature>
<feature type="non-terminal residue" evidence="2">
    <location>
        <position position="377"/>
    </location>
</feature>
<reference evidence="2 3" key="1">
    <citation type="submission" date="2019-03" db="EMBL/GenBank/DDBJ databases">
        <title>Single cell metagenomics reveals metabolic interactions within the superorganism composed of flagellate Streblomastix strix and complex community of Bacteroidetes bacteria on its surface.</title>
        <authorList>
            <person name="Treitli S.C."/>
            <person name="Kolisko M."/>
            <person name="Husnik F."/>
            <person name="Keeling P."/>
            <person name="Hampl V."/>
        </authorList>
    </citation>
    <scope>NUCLEOTIDE SEQUENCE [LARGE SCALE GENOMIC DNA]</scope>
    <source>
        <strain evidence="2">ST1C</strain>
    </source>
</reference>
<sequence length="377" mass="43928">MLGAQVIARSDTANKDAIGITNLLFGIQQLGKAKVKTKRFRQLTPSAIWKQVMRPMLNQNENQALAQNQEIQIRRTHNQMPPPNSGPRNQPPPGQGLYAQINAPIPQSTIFPPALNAEQEIPGIPNVLIKETIKDHMHKWMLKGFDLISVGKDDEGHYWPGFGPGVPHATDWRKTKQQGQTPSMDDVKAFWREHNFELRVACVRKEYNSEDDSETLQPAKTTRQEFRNRFGRHRNRSLSPHNKRSRYDSPDRRSESRERSGSRSYSKSREYQSPRETRTDADRNYNGFETRNESRCSGRGTYRGKGYNYQGRGQNYQEERYREAQRTHQYDDKNREEGWDDNTNDDLVKRTQMQKDPRDNQSDKESTWTEDEVPQHQ</sequence>
<gene>
    <name evidence="2" type="ORF">EZS28_046294</name>
</gene>
<feature type="region of interest" description="Disordered" evidence="1">
    <location>
        <begin position="207"/>
        <end position="377"/>
    </location>
</feature>
<feature type="region of interest" description="Disordered" evidence="1">
    <location>
        <begin position="77"/>
        <end position="96"/>
    </location>
</feature>
<feature type="compositionally biased region" description="Basic residues" evidence="1">
    <location>
        <begin position="229"/>
        <end position="244"/>
    </location>
</feature>
<dbReference type="Proteomes" id="UP000324800">
    <property type="component" value="Unassembled WGS sequence"/>
</dbReference>
<comment type="caution">
    <text evidence="2">The sequence shown here is derived from an EMBL/GenBank/DDBJ whole genome shotgun (WGS) entry which is preliminary data.</text>
</comment>
<proteinExistence type="predicted"/>
<accession>A0A5J4TJA0</accession>
<dbReference type="EMBL" id="SNRW01030242">
    <property type="protein sequence ID" value="KAA6358179.1"/>
    <property type="molecule type" value="Genomic_DNA"/>
</dbReference>
<feature type="compositionally biased region" description="Pro residues" evidence="1">
    <location>
        <begin position="80"/>
        <end position="94"/>
    </location>
</feature>